<evidence type="ECO:0000256" key="6">
    <source>
        <dbReference type="ARBA" id="ARBA00023273"/>
    </source>
</evidence>
<dbReference type="AlphaFoldDB" id="A0A8D9EII9"/>
<dbReference type="GO" id="GO:0036064">
    <property type="term" value="C:ciliary basal body"/>
    <property type="evidence" value="ECO:0007669"/>
    <property type="project" value="TreeGrafter"/>
</dbReference>
<dbReference type="SUPFAM" id="SSF50978">
    <property type="entry name" value="WD40 repeat-like"/>
    <property type="match status" value="2"/>
</dbReference>
<evidence type="ECO:0000256" key="4">
    <source>
        <dbReference type="ARBA" id="ARBA00022803"/>
    </source>
</evidence>
<dbReference type="InterPro" id="IPR056156">
    <property type="entry name" value="TPR_IF140_C"/>
</dbReference>
<dbReference type="Pfam" id="PF23385">
    <property type="entry name" value="Beta-prop_IFT140_2nd"/>
    <property type="match status" value="1"/>
</dbReference>
<keyword evidence="6" id="KW-0966">Cell projection</keyword>
<sequence length="1219" mass="133563">MSIYFDYKVKLSQDPIEVVTVGWHATLPLLAVGINTDVSGTVAGAVYICDELGDPLSDVTPPLIAGSKQCVLCWHPTRKLLVAGWSNGVQRGWLGGSEWLSMVNVHSAAILQLQCSQLGTRLASLDESGLLSCWQCQGGTQVPSLLFKLSLLGEPSCLSFLNAAPGLDVSDLARRAVAGDARALDMFSAWRPRTGGRRPGPGLQTDATGLFVGTLAGNIYHVSGSGVHVDVLSNESPVRCLLHHPTQPVLIVLTQGPVIGHYISDSDGALTEVTKVKLNGVRNETSLVWAGNSSLAFPTQEFRVRLWEIDTGESYLLHGGGTEEITSPLAAQWMTSVSYSGEKKLLCAGSNQGNIVIWRRCNGQDSKWEEVATCTVQSIVKQTDFINTSLAVNANSAVFILREHAMCAHYSDKVSAVQTSASRLTITSVGDNTSVSLSTELSTEFQVAGVVVSKQNVVVWSGKTVAVYRLDISDSTGLTISALGSFCCECERILIYEQSLLVLSLAGDVTLHTLQGTVKQSLSHDGQVLCMDMNGHCVATATISAHLYVWDLARREAKLVTSPKDLTPLIPNLGEVMQCRINANATQVSLTVAYTSLLPSPTLHVYLLDVGEIHAFTYDTSDQTEAVNSTNEIPRFITNHYWDAHEPNILVVEGRIVQDGGERKEIPSAPPTAVLTCFHVSPEHGLLSLETSRPMGQTFLSLLGVQAPHYITLNKPSKQVQAETVTMRDFDGIQCVDDVTRSAVINFSYYLNTGNLDQAFKSIASITSSSVWTSLARMCVQTRRLDVARVCLGNMRDVRGLWVLRLAQDEPQLEARVAALAIHLQLYEQALDDQLWNLALSAGPGEQIEAATYLEGIEPDKAVLLYHKAGALHKALDLAFKCGQMDAIESIASELNAESDLDLLMKAANYLSRREHYDRAVHLYAIARRYDTAVNLIQTKHVTLTEPLADIIVPSESDDQRLTVLSQLGNVAAMQANYHLATKLFTQAGDKIKAMKCLLKSGDTDKIIFFAGVSRQKEIYVMAGNYLQTEDWKSKPDLLKSIISFYTKGKAPHLLANFYVSCAQVEIDEHGNYEKGLGALHEARRCLLKHEDSVHAALKQSVEKKITEVDKYLEMKRLFDKDEGSNALLLSRQLLTSPLTMVRLGDVFSQMIENGARQQDWATTRALVLELQKRLPQENLTYYVAPDLLSQLGIVSRSEEQRTESALEIEEEIPEDIPA</sequence>
<feature type="domain" description="IFT140 first beta-propeller" evidence="7">
    <location>
        <begin position="3"/>
        <end position="404"/>
    </location>
</feature>
<evidence type="ECO:0000259" key="10">
    <source>
        <dbReference type="Pfam" id="PF24762"/>
    </source>
</evidence>
<evidence type="ECO:0000256" key="5">
    <source>
        <dbReference type="ARBA" id="ARBA00023069"/>
    </source>
</evidence>
<dbReference type="PANTHER" id="PTHR15722:SF7">
    <property type="entry name" value="INTRAFLAGELLAR TRANSPORT PROTEIN 140 HOMOLOG"/>
    <property type="match status" value="1"/>
</dbReference>
<dbReference type="InterPro" id="IPR056168">
    <property type="entry name" value="TPR_IF140/IFT172/WDR19"/>
</dbReference>
<dbReference type="Pfam" id="PF24762">
    <property type="entry name" value="TPR_IF140-IFT172"/>
    <property type="match status" value="1"/>
</dbReference>
<keyword evidence="11" id="KW-0282">Flagellum</keyword>
<keyword evidence="5" id="KW-0969">Cilium</keyword>
<dbReference type="Pfam" id="PF23383">
    <property type="entry name" value="Beta-prop_IFT140_1st"/>
    <property type="match status" value="1"/>
</dbReference>
<dbReference type="EMBL" id="HBUF01537607">
    <property type="protein sequence ID" value="CAG6753854.1"/>
    <property type="molecule type" value="Transcribed_RNA"/>
</dbReference>
<evidence type="ECO:0000259" key="7">
    <source>
        <dbReference type="Pfam" id="PF23383"/>
    </source>
</evidence>
<dbReference type="Gene3D" id="2.130.10.10">
    <property type="entry name" value="YVTN repeat-like/Quinoprotein amine dehydrogenase"/>
    <property type="match status" value="2"/>
</dbReference>
<evidence type="ECO:0000256" key="2">
    <source>
        <dbReference type="ARBA" id="ARBA00022574"/>
    </source>
</evidence>
<keyword evidence="4" id="KW-0802">TPR repeat</keyword>
<dbReference type="InterPro" id="IPR036322">
    <property type="entry name" value="WD40_repeat_dom_sf"/>
</dbReference>
<feature type="domain" description="IF140/IFT172/WDR19 TPR" evidence="10">
    <location>
        <begin position="828"/>
        <end position="1045"/>
    </location>
</feature>
<evidence type="ECO:0000313" key="11">
    <source>
        <dbReference type="EMBL" id="CAG6753854.1"/>
    </source>
</evidence>
<feature type="domain" description="IF140 C-terminal TPR" evidence="9">
    <location>
        <begin position="1054"/>
        <end position="1171"/>
    </location>
</feature>
<dbReference type="EMBL" id="HBUF01537604">
    <property type="protein sequence ID" value="CAG6753850.1"/>
    <property type="molecule type" value="Transcribed_RNA"/>
</dbReference>
<dbReference type="GO" id="GO:0035721">
    <property type="term" value="P:intraciliary retrograde transport"/>
    <property type="evidence" value="ECO:0007669"/>
    <property type="project" value="TreeGrafter"/>
</dbReference>
<evidence type="ECO:0000256" key="1">
    <source>
        <dbReference type="ARBA" id="ARBA00004138"/>
    </source>
</evidence>
<evidence type="ECO:0000259" key="9">
    <source>
        <dbReference type="Pfam" id="PF24760"/>
    </source>
</evidence>
<dbReference type="InterPro" id="IPR056154">
    <property type="entry name" value="Beta-prop_IFT140_1st"/>
</dbReference>
<evidence type="ECO:0000259" key="8">
    <source>
        <dbReference type="Pfam" id="PF23385"/>
    </source>
</evidence>
<reference evidence="11" key="1">
    <citation type="submission" date="2021-05" db="EMBL/GenBank/DDBJ databases">
        <authorList>
            <person name="Alioto T."/>
            <person name="Alioto T."/>
            <person name="Gomez Garrido J."/>
        </authorList>
    </citation>
    <scope>NUCLEOTIDE SEQUENCE</scope>
</reference>
<dbReference type="InterPro" id="IPR001680">
    <property type="entry name" value="WD40_rpt"/>
</dbReference>
<feature type="domain" description="IFT140 second beta-propeller" evidence="8">
    <location>
        <begin position="412"/>
        <end position="715"/>
    </location>
</feature>
<keyword evidence="2" id="KW-0853">WD repeat</keyword>
<dbReference type="SMART" id="SM00320">
    <property type="entry name" value="WD40"/>
    <property type="match status" value="3"/>
</dbReference>
<comment type="subcellular location">
    <subcellularLocation>
        <location evidence="1">Cell projection</location>
        <location evidence="1">Cilium</location>
    </subcellularLocation>
</comment>
<dbReference type="GO" id="GO:0030991">
    <property type="term" value="C:intraciliary transport particle A"/>
    <property type="evidence" value="ECO:0007669"/>
    <property type="project" value="TreeGrafter"/>
</dbReference>
<dbReference type="InterPro" id="IPR056155">
    <property type="entry name" value="Beta-prop_IFT140_2nd"/>
</dbReference>
<dbReference type="GO" id="GO:0005930">
    <property type="term" value="C:axoneme"/>
    <property type="evidence" value="ECO:0007669"/>
    <property type="project" value="TreeGrafter"/>
</dbReference>
<evidence type="ECO:0000256" key="3">
    <source>
        <dbReference type="ARBA" id="ARBA00022737"/>
    </source>
</evidence>
<organism evidence="11">
    <name type="scientific">Cacopsylla melanoneura</name>
    <dbReference type="NCBI Taxonomy" id="428564"/>
    <lineage>
        <taxon>Eukaryota</taxon>
        <taxon>Metazoa</taxon>
        <taxon>Ecdysozoa</taxon>
        <taxon>Arthropoda</taxon>
        <taxon>Hexapoda</taxon>
        <taxon>Insecta</taxon>
        <taxon>Pterygota</taxon>
        <taxon>Neoptera</taxon>
        <taxon>Paraneoptera</taxon>
        <taxon>Hemiptera</taxon>
        <taxon>Sternorrhyncha</taxon>
        <taxon>Psylloidea</taxon>
        <taxon>Psyllidae</taxon>
        <taxon>Psyllinae</taxon>
        <taxon>Cacopsylla</taxon>
    </lineage>
</organism>
<protein>
    <submittedName>
        <fullName evidence="11">Intraflagellar transport protein 140 homolog</fullName>
    </submittedName>
</protein>
<proteinExistence type="predicted"/>
<dbReference type="Pfam" id="PF24760">
    <property type="entry name" value="TPR_IF140_C"/>
    <property type="match status" value="1"/>
</dbReference>
<dbReference type="InterPro" id="IPR015943">
    <property type="entry name" value="WD40/YVTN_repeat-like_dom_sf"/>
</dbReference>
<dbReference type="Gene3D" id="1.25.40.470">
    <property type="match status" value="1"/>
</dbReference>
<dbReference type="PANTHER" id="PTHR15722">
    <property type="entry name" value="IFT140/172-RELATED"/>
    <property type="match status" value="1"/>
</dbReference>
<name>A0A8D9EII9_9HEMI</name>
<accession>A0A8D9EII9</accession>
<keyword evidence="3" id="KW-0677">Repeat</keyword>